<evidence type="ECO:0000313" key="3">
    <source>
        <dbReference type="Proteomes" id="UP000030645"/>
    </source>
</evidence>
<organism evidence="2 3">
    <name type="scientific">Morus notabilis</name>
    <dbReference type="NCBI Taxonomy" id="981085"/>
    <lineage>
        <taxon>Eukaryota</taxon>
        <taxon>Viridiplantae</taxon>
        <taxon>Streptophyta</taxon>
        <taxon>Embryophyta</taxon>
        <taxon>Tracheophyta</taxon>
        <taxon>Spermatophyta</taxon>
        <taxon>Magnoliopsida</taxon>
        <taxon>eudicotyledons</taxon>
        <taxon>Gunneridae</taxon>
        <taxon>Pentapetalae</taxon>
        <taxon>rosids</taxon>
        <taxon>fabids</taxon>
        <taxon>Rosales</taxon>
        <taxon>Moraceae</taxon>
        <taxon>Moreae</taxon>
        <taxon>Morus</taxon>
    </lineage>
</organism>
<sequence>MKEREEASNAGWSYGVAVGCVVGLPALKLHPLTLFFMGFAVVEAVFVAEAPFGRIYSELVFGCRLF</sequence>
<proteinExistence type="predicted"/>
<protein>
    <submittedName>
        <fullName evidence="2">Uncharacterized protein</fullName>
    </submittedName>
</protein>
<feature type="transmembrane region" description="Helical" evidence="1">
    <location>
        <begin position="35"/>
        <end position="56"/>
    </location>
</feature>
<keyword evidence="1" id="KW-0812">Transmembrane</keyword>
<dbReference type="Proteomes" id="UP000030645">
    <property type="component" value="Unassembled WGS sequence"/>
</dbReference>
<evidence type="ECO:0000313" key="2">
    <source>
        <dbReference type="EMBL" id="EXB96616.1"/>
    </source>
</evidence>
<dbReference type="AlphaFoldDB" id="W9RUN1"/>
<keyword evidence="1" id="KW-1133">Transmembrane helix</keyword>
<dbReference type="EMBL" id="KE345245">
    <property type="protein sequence ID" value="EXB96616.1"/>
    <property type="molecule type" value="Genomic_DNA"/>
</dbReference>
<gene>
    <name evidence="2" type="ORF">L484_002873</name>
</gene>
<name>W9RUN1_9ROSA</name>
<keyword evidence="3" id="KW-1185">Reference proteome</keyword>
<accession>W9RUN1</accession>
<reference evidence="3" key="1">
    <citation type="submission" date="2013-01" db="EMBL/GenBank/DDBJ databases">
        <title>Draft Genome Sequence of a Mulberry Tree, Morus notabilis C.K. Schneid.</title>
        <authorList>
            <person name="He N."/>
            <person name="Zhao S."/>
        </authorList>
    </citation>
    <scope>NUCLEOTIDE SEQUENCE</scope>
</reference>
<evidence type="ECO:0000256" key="1">
    <source>
        <dbReference type="SAM" id="Phobius"/>
    </source>
</evidence>
<feature type="transmembrane region" description="Helical" evidence="1">
    <location>
        <begin position="12"/>
        <end position="29"/>
    </location>
</feature>
<keyword evidence="1" id="KW-0472">Membrane</keyword>
<dbReference type="PROSITE" id="PS51257">
    <property type="entry name" value="PROKAR_LIPOPROTEIN"/>
    <property type="match status" value="1"/>
</dbReference>